<dbReference type="InterPro" id="IPR002516">
    <property type="entry name" value="Glyco_trans_11"/>
</dbReference>
<dbReference type="GO" id="GO:0016020">
    <property type="term" value="C:membrane"/>
    <property type="evidence" value="ECO:0007669"/>
    <property type="project" value="InterPro"/>
</dbReference>
<dbReference type="AlphaFoldDB" id="A0A4U8TAJ0"/>
<evidence type="ECO:0000313" key="4">
    <source>
        <dbReference type="Proteomes" id="UP000029733"/>
    </source>
</evidence>
<sequence length="246" mass="28607">MYALLRYGILKGNFAFKPDIFALYKYRYDEHLSHKDDRVWQAFTQSAKGSFHPHALPIGYFQNLTYLQGLDSILHKEFCLKTPLTAQNQALKAYIHSLPQSAFLHIRLGDYLEGGTFVRLGSAYYNQAVQILKKHLGKAYIFVFSNNIPWCERNAHKYIDFSGLKVEFVKHNDEGNAAQELELMRACKHGIMANSTFSWWAAYLNDNPHKIVCMPKYFFNDITRIPQSQMIAKQNYILLDHTWAEI</sequence>
<dbReference type="PANTHER" id="PTHR11927">
    <property type="entry name" value="GALACTOSIDE 2-L-FUCOSYLTRANSFERASE"/>
    <property type="match status" value="1"/>
</dbReference>
<evidence type="ECO:0000256" key="2">
    <source>
        <dbReference type="ARBA" id="ARBA00022679"/>
    </source>
</evidence>
<gene>
    <name evidence="3" type="ORF">LS71_004655</name>
</gene>
<organism evidence="3 4">
    <name type="scientific">Helicobacter jaachi</name>
    <dbReference type="NCBI Taxonomy" id="1677920"/>
    <lineage>
        <taxon>Bacteria</taxon>
        <taxon>Pseudomonadati</taxon>
        <taxon>Campylobacterota</taxon>
        <taxon>Epsilonproteobacteria</taxon>
        <taxon>Campylobacterales</taxon>
        <taxon>Helicobacteraceae</taxon>
        <taxon>Helicobacter</taxon>
    </lineage>
</organism>
<dbReference type="EMBL" id="JRPR02000002">
    <property type="protein sequence ID" value="TLD96886.1"/>
    <property type="molecule type" value="Genomic_DNA"/>
</dbReference>
<dbReference type="CDD" id="cd11301">
    <property type="entry name" value="Fut1_Fut2_like"/>
    <property type="match status" value="1"/>
</dbReference>
<comment type="caution">
    <text evidence="3">The sequence shown here is derived from an EMBL/GenBank/DDBJ whole genome shotgun (WGS) entry which is preliminary data.</text>
</comment>
<dbReference type="Pfam" id="PF01531">
    <property type="entry name" value="Glyco_transf_11"/>
    <property type="match status" value="1"/>
</dbReference>
<reference evidence="3 4" key="1">
    <citation type="journal article" date="2014" name="Genome Announc.">
        <title>Draft genome sequences of eight enterohepatic helicobacter species isolated from both laboratory and wild rodents.</title>
        <authorList>
            <person name="Sheh A."/>
            <person name="Shen Z."/>
            <person name="Fox J.G."/>
        </authorList>
    </citation>
    <scope>NUCLEOTIDE SEQUENCE [LARGE SCALE GENOMIC DNA]</scope>
    <source>
        <strain evidence="3 4">MIT 09-6949</strain>
    </source>
</reference>
<name>A0A4U8TAJ0_9HELI</name>
<protein>
    <submittedName>
        <fullName evidence="3">Alpha-1,2-fucosyltransferase</fullName>
    </submittedName>
</protein>
<proteinExistence type="predicted"/>
<dbReference type="GO" id="GO:0005975">
    <property type="term" value="P:carbohydrate metabolic process"/>
    <property type="evidence" value="ECO:0007669"/>
    <property type="project" value="InterPro"/>
</dbReference>
<evidence type="ECO:0000256" key="1">
    <source>
        <dbReference type="ARBA" id="ARBA00022676"/>
    </source>
</evidence>
<dbReference type="GO" id="GO:0008107">
    <property type="term" value="F:galactoside 2-alpha-L-fucosyltransferase activity"/>
    <property type="evidence" value="ECO:0007669"/>
    <property type="project" value="InterPro"/>
</dbReference>
<keyword evidence="4" id="KW-1185">Reference proteome</keyword>
<dbReference type="OrthoDB" id="9794601at2"/>
<evidence type="ECO:0000313" key="3">
    <source>
        <dbReference type="EMBL" id="TLD96886.1"/>
    </source>
</evidence>
<dbReference type="PANTHER" id="PTHR11927:SF9">
    <property type="entry name" value="L-FUCOSYLTRANSFERASE"/>
    <property type="match status" value="1"/>
</dbReference>
<dbReference type="Proteomes" id="UP000029733">
    <property type="component" value="Unassembled WGS sequence"/>
</dbReference>
<accession>A0A4U8TAJ0</accession>
<keyword evidence="2 3" id="KW-0808">Transferase</keyword>
<keyword evidence="1 3" id="KW-0328">Glycosyltransferase</keyword>
<dbReference type="STRING" id="1677920.LS71_07975"/>